<evidence type="ECO:0000259" key="2">
    <source>
        <dbReference type="Pfam" id="PF07883"/>
    </source>
</evidence>
<dbReference type="InterPro" id="IPR013096">
    <property type="entry name" value="Cupin_2"/>
</dbReference>
<dbReference type="AlphaFoldDB" id="A0A2T4S748"/>
<name>A0A2T4S748_9STAP</name>
<comment type="caution">
    <text evidence="3">The sequence shown here is derived from an EMBL/GenBank/DDBJ whole genome shotgun (WGS) entry which is preliminary data.</text>
</comment>
<dbReference type="EMBL" id="PZHR01000190">
    <property type="protein sequence ID" value="PTK55705.1"/>
    <property type="molecule type" value="Genomic_DNA"/>
</dbReference>
<dbReference type="RefSeq" id="WP_107644602.1">
    <property type="nucleotide sequence ID" value="NZ_PZHR01000190.1"/>
</dbReference>
<dbReference type="SUPFAM" id="SSF51182">
    <property type="entry name" value="RmlC-like cupins"/>
    <property type="match status" value="1"/>
</dbReference>
<evidence type="ECO:0000256" key="1">
    <source>
        <dbReference type="ARBA" id="ARBA00022723"/>
    </source>
</evidence>
<dbReference type="InterPro" id="IPR051610">
    <property type="entry name" value="GPI/OXD"/>
</dbReference>
<dbReference type="InterPro" id="IPR011051">
    <property type="entry name" value="RmlC_Cupin_sf"/>
</dbReference>
<dbReference type="PANTHER" id="PTHR35848:SF6">
    <property type="entry name" value="CUPIN TYPE-2 DOMAIN-CONTAINING PROTEIN"/>
    <property type="match status" value="1"/>
</dbReference>
<gene>
    <name evidence="3" type="ORF">BUZ61_13545</name>
</gene>
<protein>
    <submittedName>
        <fullName evidence="3">Cupin domain-containing protein</fullName>
    </submittedName>
</protein>
<proteinExistence type="predicted"/>
<dbReference type="OrthoDB" id="9797047at2"/>
<dbReference type="Gene3D" id="2.60.120.10">
    <property type="entry name" value="Jelly Rolls"/>
    <property type="match status" value="1"/>
</dbReference>
<evidence type="ECO:0000313" key="4">
    <source>
        <dbReference type="Proteomes" id="UP000240400"/>
    </source>
</evidence>
<accession>A0A2T4S748</accession>
<dbReference type="Proteomes" id="UP000240400">
    <property type="component" value="Unassembled WGS sequence"/>
</dbReference>
<sequence>MVDTHQRFFNMKDLPRFSEEAAQKTVFYQSEHSAGAVWCMKPGQSLQCHTHQNADDVWIVTQGEGTFYTNGGQERTIKAGDIIVSLPGEAHGMTNTGDEDIIMLDFATPMPLDCIPYEH</sequence>
<dbReference type="Pfam" id="PF07883">
    <property type="entry name" value="Cupin_2"/>
    <property type="match status" value="1"/>
</dbReference>
<dbReference type="PANTHER" id="PTHR35848">
    <property type="entry name" value="OXALATE-BINDING PROTEIN"/>
    <property type="match status" value="1"/>
</dbReference>
<dbReference type="CDD" id="cd07008">
    <property type="entry name" value="cupin_yp_001338853-like"/>
    <property type="match status" value="1"/>
</dbReference>
<dbReference type="InterPro" id="IPR014710">
    <property type="entry name" value="RmlC-like_jellyroll"/>
</dbReference>
<organism evidence="3 4">
    <name type="scientific">Staphylococcus nepalensis</name>
    <dbReference type="NCBI Taxonomy" id="214473"/>
    <lineage>
        <taxon>Bacteria</taxon>
        <taxon>Bacillati</taxon>
        <taxon>Bacillota</taxon>
        <taxon>Bacilli</taxon>
        <taxon>Bacillales</taxon>
        <taxon>Staphylococcaceae</taxon>
        <taxon>Staphylococcus</taxon>
    </lineage>
</organism>
<evidence type="ECO:0000313" key="3">
    <source>
        <dbReference type="EMBL" id="PTK55705.1"/>
    </source>
</evidence>
<feature type="domain" description="Cupin type-2" evidence="2">
    <location>
        <begin position="37"/>
        <end position="105"/>
    </location>
</feature>
<dbReference type="GO" id="GO:0046872">
    <property type="term" value="F:metal ion binding"/>
    <property type="evidence" value="ECO:0007669"/>
    <property type="project" value="UniProtKB-KW"/>
</dbReference>
<reference evidence="3 4" key="1">
    <citation type="journal article" date="2016" name="Front. Microbiol.">
        <title>Comprehensive Phylogenetic Analysis of Bovine Non-aureus Staphylococci Species Based on Whole-Genome Sequencing.</title>
        <authorList>
            <person name="Naushad S."/>
            <person name="Barkema H.W."/>
            <person name="Luby C."/>
            <person name="Condas L.A."/>
            <person name="Nobrega D.B."/>
            <person name="Carson D.A."/>
            <person name="De Buck J."/>
        </authorList>
    </citation>
    <scope>NUCLEOTIDE SEQUENCE [LARGE SCALE GENOMIC DNA]</scope>
    <source>
        <strain evidence="3 4">SNUC 4337</strain>
    </source>
</reference>
<keyword evidence="1" id="KW-0479">Metal-binding</keyword>